<gene>
    <name evidence="1" type="ORF">SAMN02745941_03753</name>
</gene>
<organism evidence="1 2">
    <name type="scientific">Clostridium intestinale DSM 6191</name>
    <dbReference type="NCBI Taxonomy" id="1121320"/>
    <lineage>
        <taxon>Bacteria</taxon>
        <taxon>Bacillati</taxon>
        <taxon>Bacillota</taxon>
        <taxon>Clostridia</taxon>
        <taxon>Eubacteriales</taxon>
        <taxon>Clostridiaceae</taxon>
        <taxon>Clostridium</taxon>
    </lineage>
</organism>
<proteinExistence type="predicted"/>
<dbReference type="AlphaFoldDB" id="A0A1M6AT50"/>
<dbReference type="RefSeq" id="WP_073022044.1">
    <property type="nucleotide sequence ID" value="NZ_FQXU01000013.1"/>
</dbReference>
<dbReference type="InterPro" id="IPR029058">
    <property type="entry name" value="AB_hydrolase_fold"/>
</dbReference>
<sequence>MALIDCNFHSYVLNTKVNVRVVIPTLFDMNKYEKTLDEVYPIKKFKTLYLLHGMFDDYSCWTRHSNVERYAEEKDLALVMTSVQNSFYVDTEYGHNYYTFITEELPRFVRMTFPLSDKKEDNFIGGLSMGGYGALMIALRNPDKFAAAVCLSGAVDALESVDFSNEPPFIKLKAMFGENPEKVNPYKIYSLIENLTKNGLKLPGIYQAIGTEDFLYESNVRFKKYLEEKGISSTYEEGPGGHEWDFWDTYIKKAIEWLNL</sequence>
<protein>
    <submittedName>
        <fullName evidence="1">S-formylglutathione hydrolase FrmB</fullName>
    </submittedName>
</protein>
<dbReference type="InterPro" id="IPR050583">
    <property type="entry name" value="Mycobacterial_A85_antigen"/>
</dbReference>
<evidence type="ECO:0000313" key="1">
    <source>
        <dbReference type="EMBL" id="SHI39640.1"/>
    </source>
</evidence>
<dbReference type="Pfam" id="PF00756">
    <property type="entry name" value="Esterase"/>
    <property type="match status" value="1"/>
</dbReference>
<dbReference type="SUPFAM" id="SSF53474">
    <property type="entry name" value="alpha/beta-Hydrolases"/>
    <property type="match status" value="1"/>
</dbReference>
<dbReference type="EMBL" id="FQXU01000013">
    <property type="protein sequence ID" value="SHI39640.1"/>
    <property type="molecule type" value="Genomic_DNA"/>
</dbReference>
<name>A0A1M6AT50_9CLOT</name>
<dbReference type="GO" id="GO:0016747">
    <property type="term" value="F:acyltransferase activity, transferring groups other than amino-acyl groups"/>
    <property type="evidence" value="ECO:0007669"/>
    <property type="project" value="TreeGrafter"/>
</dbReference>
<dbReference type="GO" id="GO:0016787">
    <property type="term" value="F:hydrolase activity"/>
    <property type="evidence" value="ECO:0007669"/>
    <property type="project" value="UniProtKB-KW"/>
</dbReference>
<keyword evidence="1" id="KW-0378">Hydrolase</keyword>
<dbReference type="PANTHER" id="PTHR48098:SF1">
    <property type="entry name" value="DIACYLGLYCEROL ACYLTRANSFERASE_MYCOLYLTRANSFERASE AG85A"/>
    <property type="match status" value="1"/>
</dbReference>
<dbReference type="Proteomes" id="UP000184241">
    <property type="component" value="Unassembled WGS sequence"/>
</dbReference>
<dbReference type="PANTHER" id="PTHR48098">
    <property type="entry name" value="ENTEROCHELIN ESTERASE-RELATED"/>
    <property type="match status" value="1"/>
</dbReference>
<reference evidence="1 2" key="1">
    <citation type="submission" date="2016-11" db="EMBL/GenBank/DDBJ databases">
        <authorList>
            <person name="Jaros S."/>
            <person name="Januszkiewicz K."/>
            <person name="Wedrychowicz H."/>
        </authorList>
    </citation>
    <scope>NUCLEOTIDE SEQUENCE [LARGE SCALE GENOMIC DNA]</scope>
    <source>
        <strain evidence="1 2">DSM 6191</strain>
    </source>
</reference>
<dbReference type="Gene3D" id="3.40.50.1820">
    <property type="entry name" value="alpha/beta hydrolase"/>
    <property type="match status" value="1"/>
</dbReference>
<accession>A0A1M6AT50</accession>
<evidence type="ECO:0000313" key="2">
    <source>
        <dbReference type="Proteomes" id="UP000184241"/>
    </source>
</evidence>
<dbReference type="InterPro" id="IPR000801">
    <property type="entry name" value="Esterase-like"/>
</dbReference>